<dbReference type="PANTHER" id="PTHR31503">
    <property type="entry name" value="VACUOLAR CALCIUM ION TRANSPORTER"/>
    <property type="match status" value="1"/>
</dbReference>
<sequence>MYSQSSFHQQFRRALARRRSSGEAEEEAEESPSSPSVYETPAECDECTPLLGVPEVRHDKSRLQGLSDSVFVTWLVGSLAECWRTVKLTLLSAGYFNLLLLFVPPGLMADGFKWPPLAVLLLNAIGLMPLTGIVSFAVNAMCSPNVGSTLGGLLGPFLQSPVDLAIRVVALRQGQVQLLRSSIVGSTVSRLLLGFGLCFFFGGVFNSRDAFGKSMNQTFSASLVQKPCFRVIGSSLLLLVPTLTSTRRGDLGSPDNNFDLVSLSYLVAGLLLCLYAVEMTSQLRSHDPSDSCRDELEDYHDPEAEMDPRSALVVYIVAFFLVFLSSTYAIKAVESVCEHFPVSKEILGFVLVPIVCGSAEFLICTVEATRNKMDIALGVMIRTCIRNALLEAPILILMSLVMKTPTLLSFSSAETIPLFISIFAGGYSIVGGSSNYLDGAMLLALYIAVTAAVITGSFQLNPTSS</sequence>
<organism evidence="11 12">
    <name type="scientific">Stachybotrys elegans</name>
    <dbReference type="NCBI Taxonomy" id="80388"/>
    <lineage>
        <taxon>Eukaryota</taxon>
        <taxon>Fungi</taxon>
        <taxon>Dikarya</taxon>
        <taxon>Ascomycota</taxon>
        <taxon>Pezizomycotina</taxon>
        <taxon>Sordariomycetes</taxon>
        <taxon>Hypocreomycetidae</taxon>
        <taxon>Hypocreales</taxon>
        <taxon>Stachybotryaceae</taxon>
        <taxon>Stachybotrys</taxon>
    </lineage>
</organism>
<evidence type="ECO:0000256" key="8">
    <source>
        <dbReference type="SAM" id="MobiDB-lite"/>
    </source>
</evidence>
<comment type="similarity">
    <text evidence="2">Belongs to the Ca(2+):cation antiporter (CaCA) (TC 2.A.19) family.</text>
</comment>
<dbReference type="GO" id="GO:0015369">
    <property type="term" value="F:calcium:proton antiporter activity"/>
    <property type="evidence" value="ECO:0007669"/>
    <property type="project" value="TreeGrafter"/>
</dbReference>
<feature type="transmembrane region" description="Helical" evidence="9">
    <location>
        <begin position="346"/>
        <end position="363"/>
    </location>
</feature>
<comment type="caution">
    <text evidence="11">The sequence shown here is derived from an EMBL/GenBank/DDBJ whole genome shotgun (WGS) entry which is preliminary data.</text>
</comment>
<dbReference type="EMBL" id="JAGPNK010000015">
    <property type="protein sequence ID" value="KAH7308452.1"/>
    <property type="molecule type" value="Genomic_DNA"/>
</dbReference>
<feature type="transmembrane region" description="Helical" evidence="9">
    <location>
        <begin position="258"/>
        <end position="277"/>
    </location>
</feature>
<feature type="region of interest" description="Disordered" evidence="8">
    <location>
        <begin position="1"/>
        <end position="42"/>
    </location>
</feature>
<gene>
    <name evidence="11" type="ORF">B0I35DRAFT_441975</name>
</gene>
<keyword evidence="3" id="KW-0813">Transport</keyword>
<protein>
    <recommendedName>
        <fullName evidence="10">Sodium/calcium exchanger membrane region domain-containing protein</fullName>
    </recommendedName>
</protein>
<reference evidence="11" key="1">
    <citation type="journal article" date="2021" name="Nat. Commun.">
        <title>Genetic determinants of endophytism in the Arabidopsis root mycobiome.</title>
        <authorList>
            <person name="Mesny F."/>
            <person name="Miyauchi S."/>
            <person name="Thiergart T."/>
            <person name="Pickel B."/>
            <person name="Atanasova L."/>
            <person name="Karlsson M."/>
            <person name="Huettel B."/>
            <person name="Barry K.W."/>
            <person name="Haridas S."/>
            <person name="Chen C."/>
            <person name="Bauer D."/>
            <person name="Andreopoulos W."/>
            <person name="Pangilinan J."/>
            <person name="LaButti K."/>
            <person name="Riley R."/>
            <person name="Lipzen A."/>
            <person name="Clum A."/>
            <person name="Drula E."/>
            <person name="Henrissat B."/>
            <person name="Kohler A."/>
            <person name="Grigoriev I.V."/>
            <person name="Martin F.M."/>
            <person name="Hacquard S."/>
        </authorList>
    </citation>
    <scope>NUCLEOTIDE SEQUENCE</scope>
    <source>
        <strain evidence="11">MPI-CAGE-CH-0235</strain>
    </source>
</reference>
<dbReference type="GO" id="GO:0006874">
    <property type="term" value="P:intracellular calcium ion homeostasis"/>
    <property type="evidence" value="ECO:0007669"/>
    <property type="project" value="TreeGrafter"/>
</dbReference>
<evidence type="ECO:0000256" key="1">
    <source>
        <dbReference type="ARBA" id="ARBA00004127"/>
    </source>
</evidence>
<evidence type="ECO:0000256" key="2">
    <source>
        <dbReference type="ARBA" id="ARBA00008170"/>
    </source>
</evidence>
<evidence type="ECO:0000256" key="6">
    <source>
        <dbReference type="ARBA" id="ARBA00023065"/>
    </source>
</evidence>
<keyword evidence="5 9" id="KW-1133">Transmembrane helix</keyword>
<feature type="transmembrane region" description="Helical" evidence="9">
    <location>
        <begin position="88"/>
        <end position="108"/>
    </location>
</feature>
<dbReference type="GO" id="GO:0000329">
    <property type="term" value="C:fungal-type vacuole membrane"/>
    <property type="evidence" value="ECO:0007669"/>
    <property type="project" value="TreeGrafter"/>
</dbReference>
<evidence type="ECO:0000259" key="10">
    <source>
        <dbReference type="Pfam" id="PF01699"/>
    </source>
</evidence>
<evidence type="ECO:0000313" key="11">
    <source>
        <dbReference type="EMBL" id="KAH7308452.1"/>
    </source>
</evidence>
<evidence type="ECO:0000256" key="9">
    <source>
        <dbReference type="SAM" id="Phobius"/>
    </source>
</evidence>
<keyword evidence="6" id="KW-0406">Ion transport</keyword>
<dbReference type="InterPro" id="IPR004713">
    <property type="entry name" value="CaH_exchang"/>
</dbReference>
<feature type="domain" description="Sodium/calcium exchanger membrane region" evidence="10">
    <location>
        <begin position="118"/>
        <end position="279"/>
    </location>
</feature>
<dbReference type="Pfam" id="PF01699">
    <property type="entry name" value="Na_Ca_ex"/>
    <property type="match status" value="2"/>
</dbReference>
<dbReference type="AlphaFoldDB" id="A0A8K0WMU7"/>
<evidence type="ECO:0000256" key="3">
    <source>
        <dbReference type="ARBA" id="ARBA00022448"/>
    </source>
</evidence>
<dbReference type="Gene3D" id="1.20.1420.30">
    <property type="entry name" value="NCX, central ion-binding region"/>
    <property type="match status" value="2"/>
</dbReference>
<evidence type="ECO:0000313" key="12">
    <source>
        <dbReference type="Proteomes" id="UP000813444"/>
    </source>
</evidence>
<feature type="transmembrane region" description="Helical" evidence="9">
    <location>
        <begin position="442"/>
        <end position="460"/>
    </location>
</feature>
<feature type="transmembrane region" description="Helical" evidence="9">
    <location>
        <begin position="384"/>
        <end position="402"/>
    </location>
</feature>
<dbReference type="GO" id="GO:0012505">
    <property type="term" value="C:endomembrane system"/>
    <property type="evidence" value="ECO:0007669"/>
    <property type="project" value="UniProtKB-SubCell"/>
</dbReference>
<feature type="transmembrane region" description="Helical" evidence="9">
    <location>
        <begin position="408"/>
        <end position="430"/>
    </location>
</feature>
<keyword evidence="4 9" id="KW-0812">Transmembrane</keyword>
<dbReference type="OrthoDB" id="1699231at2759"/>
<dbReference type="InterPro" id="IPR044880">
    <property type="entry name" value="NCX_ion-bd_dom_sf"/>
</dbReference>
<name>A0A8K0WMU7_9HYPO</name>
<evidence type="ECO:0000256" key="7">
    <source>
        <dbReference type="ARBA" id="ARBA00023136"/>
    </source>
</evidence>
<dbReference type="Proteomes" id="UP000813444">
    <property type="component" value="Unassembled WGS sequence"/>
</dbReference>
<feature type="domain" description="Sodium/calcium exchanger membrane region" evidence="10">
    <location>
        <begin position="311"/>
        <end position="454"/>
    </location>
</feature>
<comment type="subcellular location">
    <subcellularLocation>
        <location evidence="1">Endomembrane system</location>
        <topology evidence="1">Multi-pass membrane protein</topology>
    </subcellularLocation>
</comment>
<keyword evidence="7 9" id="KW-0472">Membrane</keyword>
<dbReference type="PANTHER" id="PTHR31503:SF22">
    <property type="entry name" value="VACUOLAR CALCIUM ION TRANSPORTER"/>
    <property type="match status" value="1"/>
</dbReference>
<keyword evidence="12" id="KW-1185">Reference proteome</keyword>
<accession>A0A8K0WMU7</accession>
<feature type="compositionally biased region" description="Basic residues" evidence="8">
    <location>
        <begin position="10"/>
        <end position="19"/>
    </location>
</feature>
<feature type="transmembrane region" description="Helical" evidence="9">
    <location>
        <begin position="190"/>
        <end position="207"/>
    </location>
</feature>
<evidence type="ECO:0000256" key="4">
    <source>
        <dbReference type="ARBA" id="ARBA00022692"/>
    </source>
</evidence>
<evidence type="ECO:0000256" key="5">
    <source>
        <dbReference type="ARBA" id="ARBA00022989"/>
    </source>
</evidence>
<feature type="transmembrane region" description="Helical" evidence="9">
    <location>
        <begin position="312"/>
        <end position="330"/>
    </location>
</feature>
<dbReference type="InterPro" id="IPR004837">
    <property type="entry name" value="NaCa_Exmemb"/>
</dbReference>
<feature type="transmembrane region" description="Helical" evidence="9">
    <location>
        <begin position="114"/>
        <end position="138"/>
    </location>
</feature>
<proteinExistence type="inferred from homology"/>